<proteinExistence type="predicted"/>
<accession>A0AAE9XC83</accession>
<name>A0AAE9XC83_PORGN</name>
<evidence type="ECO:0000313" key="2">
    <source>
        <dbReference type="EMBL" id="WCG04210.1"/>
    </source>
</evidence>
<gene>
    <name evidence="2" type="ORF">NY151_03755</name>
</gene>
<dbReference type="Pfam" id="PF07877">
    <property type="entry name" value="DUF1661"/>
    <property type="match status" value="1"/>
</dbReference>
<dbReference type="Proteomes" id="UP001179501">
    <property type="component" value="Chromosome"/>
</dbReference>
<evidence type="ECO:0000256" key="1">
    <source>
        <dbReference type="SAM" id="MobiDB-lite"/>
    </source>
</evidence>
<dbReference type="InterPro" id="IPR012456">
    <property type="entry name" value="DUF1661"/>
</dbReference>
<protein>
    <submittedName>
        <fullName evidence="2">DUF1661 domain-containing protein</fullName>
    </submittedName>
</protein>
<organism evidence="2 3">
    <name type="scientific">Porphyromonas gingivalis</name>
    <name type="common">Bacteroides gingivalis</name>
    <dbReference type="NCBI Taxonomy" id="837"/>
    <lineage>
        <taxon>Bacteria</taxon>
        <taxon>Pseudomonadati</taxon>
        <taxon>Bacteroidota</taxon>
        <taxon>Bacteroidia</taxon>
        <taxon>Bacteroidales</taxon>
        <taxon>Porphyromonadaceae</taxon>
        <taxon>Porphyromonas</taxon>
    </lineage>
</organism>
<dbReference type="RefSeq" id="WP_230491612.1">
    <property type="nucleotide sequence ID" value="NZ_BAABSI010000026.1"/>
</dbReference>
<dbReference type="EMBL" id="CP116614">
    <property type="protein sequence ID" value="WCG04210.1"/>
    <property type="molecule type" value="Genomic_DNA"/>
</dbReference>
<sequence>MVREKIISRTKTKKNSRVNFQKHEP</sequence>
<evidence type="ECO:0000313" key="3">
    <source>
        <dbReference type="Proteomes" id="UP001179501"/>
    </source>
</evidence>
<reference evidence="2" key="1">
    <citation type="submission" date="2023-01" db="EMBL/GenBank/DDBJ databases">
        <title>Phages are important unrecognized players in the ecology of the oral pathogen Porphyromonas gingivalis.</title>
        <authorList>
            <person name="Matrishin C.B."/>
            <person name="Kauffman K.M."/>
        </authorList>
    </citation>
    <scope>NUCLEOTIDE SEQUENCE</scope>
    <source>
        <strain evidence="2">ATCC 49417</strain>
    </source>
</reference>
<dbReference type="AlphaFoldDB" id="A0AAE9XC83"/>
<feature type="region of interest" description="Disordered" evidence="1">
    <location>
        <begin position="1"/>
        <end position="25"/>
    </location>
</feature>